<keyword evidence="3" id="KW-0830">Ubiquinone</keyword>
<dbReference type="NCBIfam" id="NF004730">
    <property type="entry name" value="PRK06074.1-1"/>
    <property type="match status" value="1"/>
</dbReference>
<dbReference type="HAMAP" id="MF_01357">
    <property type="entry name" value="NDH1_NuoC"/>
    <property type="match status" value="1"/>
</dbReference>
<comment type="similarity">
    <text evidence="1 3 4">Belongs to the complex I 30 kDa subunit family.</text>
</comment>
<dbReference type="InterPro" id="IPR020396">
    <property type="entry name" value="NADH_UbQ_OxRdtase_CS"/>
</dbReference>
<evidence type="ECO:0000256" key="3">
    <source>
        <dbReference type="HAMAP-Rule" id="MF_01357"/>
    </source>
</evidence>
<comment type="subunit">
    <text evidence="3">NDH-1 is composed of 14 different subunits. Subunits NuoB, C, D, E, F, and G constitute the peripheral sector of the complex.</text>
</comment>
<dbReference type="NCBIfam" id="TIGR01961">
    <property type="entry name" value="NuoC_fam"/>
    <property type="match status" value="1"/>
</dbReference>
<evidence type="ECO:0000256" key="5">
    <source>
        <dbReference type="RuleBase" id="RU003582"/>
    </source>
</evidence>
<feature type="domain" description="NADH:ubiquinone oxidoreductase 30kDa subunit" evidence="6">
    <location>
        <begin position="42"/>
        <end position="191"/>
    </location>
</feature>
<dbReference type="PANTHER" id="PTHR10884">
    <property type="entry name" value="NADH DEHYDROGENASE UBIQUINONE IRON-SULFUR PROTEIN 3"/>
    <property type="match status" value="1"/>
</dbReference>
<keyword evidence="3 4" id="KW-0520">NAD</keyword>
<sequence length="236" mass="26609">MTENVKSMSAERHEALADKLNEQFGSKGCSVTYALGEVTMIVPRDALHGIALALRDGEDFLFEELIDACGVDYFAYGQSEWVTAEASATGFGRGVEAVSAEMGEGAERFAVVYHLLSVSNNLRLRVRTFADADHPIVDSVCDVWGAANWFERETFDMYGILFNGHPDLRRILTDYGFLGHPFRKDFPLEGHVEMRYDPEQQRVIYEPIKLDSRTLVPRVIREDGFQQDEQTDNTDA</sequence>
<dbReference type="InterPro" id="IPR001268">
    <property type="entry name" value="NADH_UbQ_OxRdtase_30kDa_su"/>
</dbReference>
<dbReference type="InterPro" id="IPR010218">
    <property type="entry name" value="NADH_DH_suC"/>
</dbReference>
<dbReference type="PROSITE" id="PS00542">
    <property type="entry name" value="COMPLEX1_30K"/>
    <property type="match status" value="1"/>
</dbReference>
<keyword evidence="2 3" id="KW-0813">Transport</keyword>
<dbReference type="SUPFAM" id="SSF143243">
    <property type="entry name" value="Nqo5-like"/>
    <property type="match status" value="1"/>
</dbReference>
<reference evidence="7 8" key="1">
    <citation type="submission" date="2016-11" db="EMBL/GenBank/DDBJ databases">
        <title>Mixed transmission modes and dynamic genome evolution in an obligate animal-bacterial symbiosis.</title>
        <authorList>
            <person name="Russell S.L."/>
            <person name="Corbett-Detig R.B."/>
            <person name="Cavanaugh C.M."/>
        </authorList>
    </citation>
    <scope>NUCLEOTIDE SEQUENCE [LARGE SCALE GENOMIC DNA]</scope>
    <source>
        <strain evidence="7">Se-Cadez</strain>
    </source>
</reference>
<name>A0A1T2KW40_9GAMM</name>
<dbReference type="GO" id="GO:0050136">
    <property type="term" value="F:NADH dehydrogenase (quinone) (non-electrogenic) activity"/>
    <property type="evidence" value="ECO:0007669"/>
    <property type="project" value="UniProtKB-UniRule"/>
</dbReference>
<protein>
    <recommendedName>
        <fullName evidence="3">NADH-quinone oxidoreductase subunit C</fullName>
        <ecNumber evidence="3">7.1.1.-</ecNumber>
    </recommendedName>
    <alternativeName>
        <fullName evidence="3">NADH dehydrogenase I subunit C</fullName>
    </alternativeName>
    <alternativeName>
        <fullName evidence="3">NDH-1 subunit C</fullName>
    </alternativeName>
</protein>
<dbReference type="Proteomes" id="UP000190896">
    <property type="component" value="Unassembled WGS sequence"/>
</dbReference>
<dbReference type="OrthoDB" id="9803286at2"/>
<dbReference type="RefSeq" id="WP_078486346.1">
    <property type="nucleotide sequence ID" value="NZ_MPRJ01000021.1"/>
</dbReference>
<evidence type="ECO:0000256" key="1">
    <source>
        <dbReference type="ARBA" id="ARBA00007569"/>
    </source>
</evidence>
<dbReference type="GO" id="GO:0048038">
    <property type="term" value="F:quinone binding"/>
    <property type="evidence" value="ECO:0007669"/>
    <property type="project" value="UniProtKB-KW"/>
</dbReference>
<evidence type="ECO:0000313" key="8">
    <source>
        <dbReference type="Proteomes" id="UP000190896"/>
    </source>
</evidence>
<accession>A0A1T2KW40</accession>
<dbReference type="EC" id="7.1.1.-" evidence="3"/>
<keyword evidence="3" id="KW-0472">Membrane</keyword>
<dbReference type="Pfam" id="PF00329">
    <property type="entry name" value="Complex1_30kDa"/>
    <property type="match status" value="1"/>
</dbReference>
<keyword evidence="3 5" id="KW-0874">Quinone</keyword>
<comment type="catalytic activity">
    <reaction evidence="3 5">
        <text>a quinone + NADH + 5 H(+)(in) = a quinol + NAD(+) + 4 H(+)(out)</text>
        <dbReference type="Rhea" id="RHEA:57888"/>
        <dbReference type="ChEBI" id="CHEBI:15378"/>
        <dbReference type="ChEBI" id="CHEBI:24646"/>
        <dbReference type="ChEBI" id="CHEBI:57540"/>
        <dbReference type="ChEBI" id="CHEBI:57945"/>
        <dbReference type="ChEBI" id="CHEBI:132124"/>
    </reaction>
</comment>
<organism evidence="7 8">
    <name type="scientific">Solemya velesiana gill symbiont</name>
    <dbReference type="NCBI Taxonomy" id="1918948"/>
    <lineage>
        <taxon>Bacteria</taxon>
        <taxon>Pseudomonadati</taxon>
        <taxon>Pseudomonadota</taxon>
        <taxon>Gammaproteobacteria</taxon>
        <taxon>sulfur-oxidizing symbionts</taxon>
    </lineage>
</organism>
<evidence type="ECO:0000256" key="2">
    <source>
        <dbReference type="ARBA" id="ARBA00022448"/>
    </source>
</evidence>
<dbReference type="PANTHER" id="PTHR10884:SF14">
    <property type="entry name" value="NADH DEHYDROGENASE [UBIQUINONE] IRON-SULFUR PROTEIN 3, MITOCHONDRIAL"/>
    <property type="match status" value="1"/>
</dbReference>
<evidence type="ECO:0000256" key="4">
    <source>
        <dbReference type="RuleBase" id="RU003456"/>
    </source>
</evidence>
<dbReference type="AlphaFoldDB" id="A0A1T2KW40"/>
<evidence type="ECO:0000313" key="7">
    <source>
        <dbReference type="EMBL" id="OOZ36960.1"/>
    </source>
</evidence>
<keyword evidence="8" id="KW-1185">Reference proteome</keyword>
<keyword evidence="3" id="KW-1003">Cell membrane</keyword>
<dbReference type="Gene3D" id="3.30.460.80">
    <property type="entry name" value="NADH:ubiquinone oxidoreductase, 30kDa subunit"/>
    <property type="match status" value="1"/>
</dbReference>
<gene>
    <name evidence="3" type="primary">nuoC</name>
    <name evidence="7" type="ORF">BOW51_04600</name>
</gene>
<comment type="caution">
    <text evidence="7">The sequence shown here is derived from an EMBL/GenBank/DDBJ whole genome shotgun (WGS) entry which is preliminary data.</text>
</comment>
<evidence type="ECO:0000259" key="6">
    <source>
        <dbReference type="Pfam" id="PF00329"/>
    </source>
</evidence>
<dbReference type="GO" id="GO:0008137">
    <property type="term" value="F:NADH dehydrogenase (ubiquinone) activity"/>
    <property type="evidence" value="ECO:0007669"/>
    <property type="project" value="InterPro"/>
</dbReference>
<dbReference type="GO" id="GO:0005886">
    <property type="term" value="C:plasma membrane"/>
    <property type="evidence" value="ECO:0007669"/>
    <property type="project" value="UniProtKB-SubCell"/>
</dbReference>
<comment type="function">
    <text evidence="3">NDH-1 shuttles electrons from NADH, via FMN and iron-sulfur (Fe-S) centers, to quinones in the respiratory chain. The immediate electron acceptor for the enzyme in this species is believed to be ubiquinone. Couples the redox reaction to proton translocation (for every two electrons transferred, four hydrogen ions are translocated across the cytoplasmic membrane), and thus conserves the redox energy in a proton gradient.</text>
</comment>
<dbReference type="EMBL" id="MPRJ01000021">
    <property type="protein sequence ID" value="OOZ36960.1"/>
    <property type="molecule type" value="Genomic_DNA"/>
</dbReference>
<comment type="subcellular location">
    <subcellularLocation>
        <location evidence="3">Cell membrane</location>
        <topology evidence="3">Peripheral membrane protein</topology>
        <orientation evidence="3">Cytoplasmic side</orientation>
    </subcellularLocation>
</comment>
<proteinExistence type="inferred from homology"/>
<keyword evidence="3 4" id="KW-1278">Translocase</keyword>
<dbReference type="InterPro" id="IPR037232">
    <property type="entry name" value="NADH_quin_OxRdtase_su_C/D-like"/>
</dbReference>